<proteinExistence type="predicted"/>
<dbReference type="SUPFAM" id="SSF103473">
    <property type="entry name" value="MFS general substrate transporter"/>
    <property type="match status" value="1"/>
</dbReference>
<comment type="caution">
    <text evidence="8">The sequence shown here is derived from an EMBL/GenBank/DDBJ whole genome shotgun (WGS) entry which is preliminary data.</text>
</comment>
<feature type="transmembrane region" description="Helical" evidence="6">
    <location>
        <begin position="287"/>
        <end position="308"/>
    </location>
</feature>
<gene>
    <name evidence="8" type="ORF">H4R26_000381</name>
</gene>
<feature type="transmembrane region" description="Helical" evidence="6">
    <location>
        <begin position="367"/>
        <end position="385"/>
    </location>
</feature>
<keyword evidence="9" id="KW-1185">Reference proteome</keyword>
<dbReference type="PANTHER" id="PTHR23504:SF15">
    <property type="entry name" value="MAJOR FACILITATOR SUPERFAMILY (MFS) PROFILE DOMAIN-CONTAINING PROTEIN"/>
    <property type="match status" value="1"/>
</dbReference>
<feature type="transmembrane region" description="Helical" evidence="6">
    <location>
        <begin position="107"/>
        <end position="124"/>
    </location>
</feature>
<comment type="subcellular location">
    <subcellularLocation>
        <location evidence="1">Membrane</location>
        <topology evidence="1">Multi-pass membrane protein</topology>
    </subcellularLocation>
</comment>
<dbReference type="Pfam" id="PF07690">
    <property type="entry name" value="MFS_1"/>
    <property type="match status" value="1"/>
</dbReference>
<evidence type="ECO:0000259" key="7">
    <source>
        <dbReference type="PROSITE" id="PS50850"/>
    </source>
</evidence>
<name>A0A9W8BNQ2_9FUNG</name>
<dbReference type="AlphaFoldDB" id="A0A9W8BNQ2"/>
<evidence type="ECO:0000256" key="3">
    <source>
        <dbReference type="ARBA" id="ARBA00022692"/>
    </source>
</evidence>
<feature type="transmembrane region" description="Helical" evidence="6">
    <location>
        <begin position="130"/>
        <end position="152"/>
    </location>
</feature>
<evidence type="ECO:0000256" key="6">
    <source>
        <dbReference type="SAM" id="Phobius"/>
    </source>
</evidence>
<evidence type="ECO:0000256" key="5">
    <source>
        <dbReference type="ARBA" id="ARBA00023136"/>
    </source>
</evidence>
<dbReference type="GO" id="GO:0016020">
    <property type="term" value="C:membrane"/>
    <property type="evidence" value="ECO:0007669"/>
    <property type="project" value="UniProtKB-SubCell"/>
</dbReference>
<dbReference type="InterPro" id="IPR036259">
    <property type="entry name" value="MFS_trans_sf"/>
</dbReference>
<feature type="domain" description="Major facilitator superfamily (MFS) profile" evidence="7">
    <location>
        <begin position="35"/>
        <end position="504"/>
    </location>
</feature>
<dbReference type="PANTHER" id="PTHR23504">
    <property type="entry name" value="MAJOR FACILITATOR SUPERFAMILY DOMAIN-CONTAINING PROTEIN 10"/>
    <property type="match status" value="1"/>
</dbReference>
<evidence type="ECO:0000256" key="1">
    <source>
        <dbReference type="ARBA" id="ARBA00004141"/>
    </source>
</evidence>
<evidence type="ECO:0000313" key="9">
    <source>
        <dbReference type="Proteomes" id="UP001150907"/>
    </source>
</evidence>
<feature type="transmembrane region" description="Helical" evidence="6">
    <location>
        <begin position="36"/>
        <end position="58"/>
    </location>
</feature>
<feature type="transmembrane region" description="Helical" evidence="6">
    <location>
        <begin position="206"/>
        <end position="228"/>
    </location>
</feature>
<dbReference type="GO" id="GO:0022857">
    <property type="term" value="F:transmembrane transporter activity"/>
    <property type="evidence" value="ECO:0007669"/>
    <property type="project" value="InterPro"/>
</dbReference>
<feature type="transmembrane region" description="Helical" evidence="6">
    <location>
        <begin position="328"/>
        <end position="347"/>
    </location>
</feature>
<dbReference type="OrthoDB" id="419616at2759"/>
<feature type="transmembrane region" description="Helical" evidence="6">
    <location>
        <begin position="479"/>
        <end position="497"/>
    </location>
</feature>
<sequence length="522" mass="56945">MSQSNDDQVAGGAQELPEARVEPVEVKETPLPWAQLLPLVAVRLSEPITMTLILPFMYKMVEGFGIAETPKDISFYASMLFTSFSISQTFTVFYWGRLSDRIGRRPVLIYGTTGILITSLLIGFSKTFTMALLARSLAGAFTGNAVVMKTVIAEIADDTNRARMMSFLPLTWNAGSMIGAGIGGIFAEPATQYPGVFGNSKLFTYFPYLLPCLVGSIVTIVGLFSGIFKFKETLVRPTEIIHVEAANEQPAASASGTESTPLLAQSATVRSNPAKPKSTKELLTPTVIRVMLTNASMYLAFIMCDQLYPVFAATNPRDGGLGLDPPRIGLSLAVEGLVVVYIQLYIYPRLERKYGVLYCYRQGLKCVLPYLVVMPFLSILALRVQDRAETSASSATFEYVVMWIIIMSLMTTRVTSSVLTFTSVNLMITNLAPTRADLGFMNGAQQVAMSVTRVVGPIISGTLWSWSIKHSLPFPFNSHLVWMLSTVLILVGLRVSLRIPESVNVFAAGQPPVVVSSEDAEG</sequence>
<keyword evidence="5 6" id="KW-0472">Membrane</keyword>
<dbReference type="CDD" id="cd17330">
    <property type="entry name" value="MFS_SLC46_TetA_like"/>
    <property type="match status" value="1"/>
</dbReference>
<dbReference type="PROSITE" id="PS50850">
    <property type="entry name" value="MFS"/>
    <property type="match status" value="1"/>
</dbReference>
<keyword evidence="3 6" id="KW-0812">Transmembrane</keyword>
<dbReference type="InterPro" id="IPR011701">
    <property type="entry name" value="MFS"/>
</dbReference>
<dbReference type="Gene3D" id="1.20.1250.20">
    <property type="entry name" value="MFS general substrate transporter like domains"/>
    <property type="match status" value="1"/>
</dbReference>
<dbReference type="EMBL" id="JANBQF010000011">
    <property type="protein sequence ID" value="KAJ2008106.1"/>
    <property type="molecule type" value="Genomic_DNA"/>
</dbReference>
<feature type="transmembrane region" description="Helical" evidence="6">
    <location>
        <begin position="447"/>
        <end position="467"/>
    </location>
</feature>
<dbReference type="InterPro" id="IPR020846">
    <property type="entry name" value="MFS_dom"/>
</dbReference>
<feature type="transmembrane region" description="Helical" evidence="6">
    <location>
        <begin position="400"/>
        <end position="426"/>
    </location>
</feature>
<dbReference type="Proteomes" id="UP001150907">
    <property type="component" value="Unassembled WGS sequence"/>
</dbReference>
<keyword evidence="4 6" id="KW-1133">Transmembrane helix</keyword>
<keyword evidence="2" id="KW-0813">Transport</keyword>
<evidence type="ECO:0000313" key="8">
    <source>
        <dbReference type="EMBL" id="KAJ2008106.1"/>
    </source>
</evidence>
<protein>
    <recommendedName>
        <fullName evidence="7">Major facilitator superfamily (MFS) profile domain-containing protein</fullName>
    </recommendedName>
</protein>
<reference evidence="8" key="1">
    <citation type="submission" date="2022-07" db="EMBL/GenBank/DDBJ databases">
        <title>Phylogenomic reconstructions and comparative analyses of Kickxellomycotina fungi.</title>
        <authorList>
            <person name="Reynolds N.K."/>
            <person name="Stajich J.E."/>
            <person name="Barry K."/>
            <person name="Grigoriev I.V."/>
            <person name="Crous P."/>
            <person name="Smith M.E."/>
        </authorList>
    </citation>
    <scope>NUCLEOTIDE SEQUENCE</scope>
    <source>
        <strain evidence="8">IMI 214461</strain>
    </source>
</reference>
<evidence type="ECO:0000256" key="4">
    <source>
        <dbReference type="ARBA" id="ARBA00022989"/>
    </source>
</evidence>
<feature type="transmembrane region" description="Helical" evidence="6">
    <location>
        <begin position="164"/>
        <end position="186"/>
    </location>
</feature>
<evidence type="ECO:0000256" key="2">
    <source>
        <dbReference type="ARBA" id="ARBA00022448"/>
    </source>
</evidence>
<accession>A0A9W8BNQ2</accession>
<feature type="transmembrane region" description="Helical" evidence="6">
    <location>
        <begin position="73"/>
        <end position="95"/>
    </location>
</feature>
<organism evidence="8 9">
    <name type="scientific">Coemansia thaxteri</name>
    <dbReference type="NCBI Taxonomy" id="2663907"/>
    <lineage>
        <taxon>Eukaryota</taxon>
        <taxon>Fungi</taxon>
        <taxon>Fungi incertae sedis</taxon>
        <taxon>Zoopagomycota</taxon>
        <taxon>Kickxellomycotina</taxon>
        <taxon>Kickxellomycetes</taxon>
        <taxon>Kickxellales</taxon>
        <taxon>Kickxellaceae</taxon>
        <taxon>Coemansia</taxon>
    </lineage>
</organism>